<evidence type="ECO:0000256" key="5">
    <source>
        <dbReference type="ARBA" id="ARBA00023306"/>
    </source>
</evidence>
<dbReference type="PANTHER" id="PTHR10507">
    <property type="entry name" value="CDC45-RELATED PROTEIN"/>
    <property type="match status" value="1"/>
</dbReference>
<dbReference type="GO" id="GO:0006270">
    <property type="term" value="P:DNA replication initiation"/>
    <property type="evidence" value="ECO:0007669"/>
    <property type="project" value="InterPro"/>
</dbReference>
<dbReference type="OrthoDB" id="10258882at2759"/>
<dbReference type="GO" id="GO:0003688">
    <property type="term" value="F:DNA replication origin binding"/>
    <property type="evidence" value="ECO:0007669"/>
    <property type="project" value="TreeGrafter"/>
</dbReference>
<organism evidence="7 8">
    <name type="scientific">Sporothrix schenckii (strain ATCC 58251 / de Perez 2211183)</name>
    <name type="common">Rose-picker's disease fungus</name>
    <dbReference type="NCBI Taxonomy" id="1391915"/>
    <lineage>
        <taxon>Eukaryota</taxon>
        <taxon>Fungi</taxon>
        <taxon>Dikarya</taxon>
        <taxon>Ascomycota</taxon>
        <taxon>Pezizomycotina</taxon>
        <taxon>Sordariomycetes</taxon>
        <taxon>Sordariomycetidae</taxon>
        <taxon>Ophiostomatales</taxon>
        <taxon>Ophiostomataceae</taxon>
        <taxon>Sporothrix</taxon>
    </lineage>
</organism>
<feature type="region of interest" description="Disordered" evidence="6">
    <location>
        <begin position="214"/>
        <end position="353"/>
    </location>
</feature>
<dbReference type="InterPro" id="IPR003874">
    <property type="entry name" value="CDC45"/>
</dbReference>
<feature type="compositionally biased region" description="Acidic residues" evidence="6">
    <location>
        <begin position="261"/>
        <end position="272"/>
    </location>
</feature>
<dbReference type="Proteomes" id="UP000018087">
    <property type="component" value="Unassembled WGS sequence"/>
</dbReference>
<evidence type="ECO:0000256" key="3">
    <source>
        <dbReference type="ARBA" id="ARBA00022705"/>
    </source>
</evidence>
<dbReference type="eggNOG" id="KOG2475">
    <property type="taxonomic scope" value="Eukaryota"/>
</dbReference>
<evidence type="ECO:0000256" key="2">
    <source>
        <dbReference type="ARBA" id="ARBA00010727"/>
    </source>
</evidence>
<accession>U7PTL2</accession>
<dbReference type="STRING" id="1391915.U7PTL2"/>
<dbReference type="AlphaFoldDB" id="U7PTL2"/>
<dbReference type="GO" id="GO:0031261">
    <property type="term" value="C:DNA replication preinitiation complex"/>
    <property type="evidence" value="ECO:0007669"/>
    <property type="project" value="TreeGrafter"/>
</dbReference>
<dbReference type="GO" id="GO:0000727">
    <property type="term" value="P:double-strand break repair via break-induced replication"/>
    <property type="evidence" value="ECO:0007669"/>
    <property type="project" value="TreeGrafter"/>
</dbReference>
<dbReference type="GO" id="GO:0003697">
    <property type="term" value="F:single-stranded DNA binding"/>
    <property type="evidence" value="ECO:0007669"/>
    <property type="project" value="TreeGrafter"/>
</dbReference>
<dbReference type="Pfam" id="PF02724">
    <property type="entry name" value="CDC45"/>
    <property type="match status" value="2"/>
</dbReference>
<dbReference type="GO" id="GO:0003682">
    <property type="term" value="F:chromatin binding"/>
    <property type="evidence" value="ECO:0007669"/>
    <property type="project" value="TreeGrafter"/>
</dbReference>
<feature type="compositionally biased region" description="Basic and acidic residues" evidence="6">
    <location>
        <begin position="813"/>
        <end position="851"/>
    </location>
</feature>
<feature type="region of interest" description="Disordered" evidence="6">
    <location>
        <begin position="634"/>
        <end position="653"/>
    </location>
</feature>
<feature type="compositionally biased region" description="Low complexity" evidence="6">
    <location>
        <begin position="153"/>
        <end position="163"/>
    </location>
</feature>
<feature type="region of interest" description="Disordered" evidence="6">
    <location>
        <begin position="458"/>
        <end position="493"/>
    </location>
</feature>
<dbReference type="GO" id="GO:1902977">
    <property type="term" value="P:mitotic DNA replication preinitiation complex assembly"/>
    <property type="evidence" value="ECO:0007669"/>
    <property type="project" value="TreeGrafter"/>
</dbReference>
<gene>
    <name evidence="7" type="ORF">HMPREF1624_04100</name>
</gene>
<evidence type="ECO:0000313" key="8">
    <source>
        <dbReference type="Proteomes" id="UP000018087"/>
    </source>
</evidence>
<protein>
    <recommendedName>
        <fullName evidence="9">CDC45-like protein</fullName>
    </recommendedName>
</protein>
<evidence type="ECO:0000313" key="7">
    <source>
        <dbReference type="EMBL" id="ERS98907.1"/>
    </source>
</evidence>
<feature type="compositionally biased region" description="Acidic residues" evidence="6">
    <location>
        <begin position="852"/>
        <end position="885"/>
    </location>
</feature>
<feature type="region of interest" description="Disordered" evidence="6">
    <location>
        <begin position="796"/>
        <end position="892"/>
    </location>
</feature>
<feature type="region of interest" description="Disordered" evidence="6">
    <location>
        <begin position="150"/>
        <end position="174"/>
    </location>
</feature>
<dbReference type="HOGENOM" id="CLU_005871_3_0_1"/>
<feature type="compositionally biased region" description="Acidic residues" evidence="6">
    <location>
        <begin position="214"/>
        <end position="245"/>
    </location>
</feature>
<evidence type="ECO:0000256" key="6">
    <source>
        <dbReference type="SAM" id="MobiDB-lite"/>
    </source>
</evidence>
<dbReference type="EMBL" id="KI440845">
    <property type="protein sequence ID" value="ERS98907.1"/>
    <property type="molecule type" value="Genomic_DNA"/>
</dbReference>
<name>U7PTL2_SPOS1</name>
<keyword evidence="5" id="KW-0131">Cell cycle</keyword>
<reference evidence="8" key="1">
    <citation type="journal article" date="2014" name="Genome Announc.">
        <title>Genome sequence of the pathogenic fungus Sporothrix schenckii (ATCC 58251).</title>
        <authorList>
            <person name="Cuomo C.A."/>
            <person name="Rodriguez-Del Valle N."/>
            <person name="Perez-Sanchez L."/>
            <person name="Abouelleil A."/>
            <person name="Goldberg J."/>
            <person name="Young S."/>
            <person name="Zeng Q."/>
            <person name="Birren B.W."/>
        </authorList>
    </citation>
    <scope>NUCLEOTIDE SEQUENCE [LARGE SCALE GENOMIC DNA]</scope>
    <source>
        <strain evidence="8">ATCC 58251 / de Perez 2211183</strain>
    </source>
</reference>
<evidence type="ECO:0008006" key="9">
    <source>
        <dbReference type="Google" id="ProtNLM"/>
    </source>
</evidence>
<evidence type="ECO:0000256" key="1">
    <source>
        <dbReference type="ARBA" id="ARBA00004123"/>
    </source>
</evidence>
<dbReference type="PANTHER" id="PTHR10507:SF0">
    <property type="entry name" value="CELL DIVISION CONTROL PROTEIN 45 HOMOLOG"/>
    <property type="match status" value="1"/>
</dbReference>
<proteinExistence type="inferred from homology"/>
<keyword evidence="3" id="KW-0235">DNA replication</keyword>
<comment type="subcellular location">
    <subcellularLocation>
        <location evidence="1">Nucleus</location>
    </subcellularLocation>
</comment>
<sequence>MYLPRSLVSKLYLHLQNSRHPLAPPVLILVALEPDALCACRILTSLLKHDYIPHKIQPVAGYADLARVGRELVAPMMQTRGGNGGVVVCLGVGGTVDLATFFGLESDDDDDNLASGELAFGGVEVWVLDAHRPWNLSNVFGGFPLEPAGDSQTALAATPTPTLSGRVPPGVRSGQIERAYKPGKGGMIVFDDGDIEEDLGAERDAYMALADMPEIDDDGHDDLGESSDEEEEEDDDEDDEEDDEERPPAPRAGQKRKSWLDDEEEDEDDGDDDRPHQRRRSNSSSPIPDAPRPKSRPLLSLRGREQPSSDAVAFSDESRHDEDGDGASSSRRPTASKNAQKTQKAPSARTLRRRLLRLKHDNEAILRKYYRMGASYSEPISSMMYSLASELGREDNDLLWLAIVGVTSMELYGRSSAGVGVSVRSADTSRPTTGWMGMRGARIRQLLRDEVRRLNPPDATPLALSGAANGVTGRSSPEMGIIPTTARSPEDTSIRLSPEPKFLLIRHWSLYDSMLHSPYLFSRLKMWSETGLKRLHKLFAKMGVSLVQCKQSYSHMDMMLKRELRVKLLKYASLYNLDGMVPTIDTDGKDRAGAKDGWGFVRSWGWRATLSAQDVAVVVGALLEVGKNQGAAPVAGHANGGSHASNASNGTAAAAAAAAGDDDALEDDDESDPSEEWVPRFWDAYDALESIEFLKDGLRTAKFLHRAIFNTGTALIKKKQITHLHAFRMCIVKDGPDAAVFNHPGALTKLALWIGEALAEQERDATGRLAHGGRGTPLVVASLNEKRGVYVVVGTGGGGGPDMLAQNRSAARQRQEARAAKAKLREDRRQARKAQRDEAKERRRAERRSEENEGEEDEEQEEEEEESDSSESDSESDDDDVDETLGETSRGFGLNRFGTAFQDVVAETNTRVRIDSFEHCVVEVKKEDLGGFLESLSMKAVVG</sequence>
<feature type="compositionally biased region" description="Polar residues" evidence="6">
    <location>
        <begin position="327"/>
        <end position="345"/>
    </location>
</feature>
<evidence type="ECO:0000256" key="4">
    <source>
        <dbReference type="ARBA" id="ARBA00023242"/>
    </source>
</evidence>
<comment type="similarity">
    <text evidence="2">Belongs to the CDC45 family.</text>
</comment>
<keyword evidence="4" id="KW-0539">Nucleus</keyword>
<keyword evidence="8" id="KW-1185">Reference proteome</keyword>
<feature type="compositionally biased region" description="Low complexity" evidence="6">
    <location>
        <begin position="635"/>
        <end position="653"/>
    </location>
</feature>